<dbReference type="GO" id="GO:0016020">
    <property type="term" value="C:membrane"/>
    <property type="evidence" value="ECO:0007669"/>
    <property type="project" value="TreeGrafter"/>
</dbReference>
<dbReference type="Proteomes" id="UP000245133">
    <property type="component" value="Unassembled WGS sequence"/>
</dbReference>
<comment type="caution">
    <text evidence="2">The sequence shown here is derived from an EMBL/GenBank/DDBJ whole genome shotgun (WGS) entry which is preliminary data.</text>
</comment>
<organism evidence="2 3">
    <name type="scientific">Leptospira ryugenii</name>
    <dbReference type="NCBI Taxonomy" id="1917863"/>
    <lineage>
        <taxon>Bacteria</taxon>
        <taxon>Pseudomonadati</taxon>
        <taxon>Spirochaetota</taxon>
        <taxon>Spirochaetia</taxon>
        <taxon>Leptospirales</taxon>
        <taxon>Leptospiraceae</taxon>
        <taxon>Leptospira</taxon>
    </lineage>
</organism>
<accession>A0A2P2E1Z8</accession>
<reference evidence="2 3" key="1">
    <citation type="submission" date="2018-02" db="EMBL/GenBank/DDBJ databases">
        <title>Novel Leptospira species isolated from soil and water in Japan.</title>
        <authorList>
            <person name="Nakao R."/>
            <person name="Masuzawa T."/>
        </authorList>
    </citation>
    <scope>NUCLEOTIDE SEQUENCE [LARGE SCALE GENOMIC DNA]</scope>
    <source>
        <strain evidence="2 3">YH101</strain>
    </source>
</reference>
<protein>
    <submittedName>
        <fullName evidence="2">Lysophospholipase</fullName>
    </submittedName>
</protein>
<dbReference type="InterPro" id="IPR000073">
    <property type="entry name" value="AB_hydrolase_1"/>
</dbReference>
<dbReference type="EMBL" id="BFBB01000007">
    <property type="protein sequence ID" value="GBF50933.1"/>
    <property type="molecule type" value="Genomic_DNA"/>
</dbReference>
<dbReference type="InterPro" id="IPR029058">
    <property type="entry name" value="AB_hydrolase_fold"/>
</dbReference>
<dbReference type="InterPro" id="IPR050266">
    <property type="entry name" value="AB_hydrolase_sf"/>
</dbReference>
<evidence type="ECO:0000313" key="3">
    <source>
        <dbReference type="Proteomes" id="UP000245133"/>
    </source>
</evidence>
<proteinExistence type="predicted"/>
<dbReference type="Pfam" id="PF12697">
    <property type="entry name" value="Abhydrolase_6"/>
    <property type="match status" value="1"/>
</dbReference>
<dbReference type="PROSITE" id="PS51257">
    <property type="entry name" value="PROKAR_LIPOPROTEIN"/>
    <property type="match status" value="1"/>
</dbReference>
<keyword evidence="3" id="KW-1185">Reference proteome</keyword>
<dbReference type="AlphaFoldDB" id="A0A2P2E1Z8"/>
<dbReference type="PANTHER" id="PTHR43798:SF33">
    <property type="entry name" value="HYDROLASE, PUTATIVE (AFU_ORTHOLOGUE AFUA_2G14860)-RELATED"/>
    <property type="match status" value="1"/>
</dbReference>
<dbReference type="OrthoDB" id="1376138at2"/>
<dbReference type="Gene3D" id="3.40.50.1820">
    <property type="entry name" value="alpha/beta hydrolase"/>
    <property type="match status" value="1"/>
</dbReference>
<gene>
    <name evidence="2" type="primary">pldB</name>
    <name evidence="2" type="ORF">LPTSP4_24610</name>
</gene>
<evidence type="ECO:0000313" key="2">
    <source>
        <dbReference type="EMBL" id="GBF50933.1"/>
    </source>
</evidence>
<feature type="domain" description="AB hydrolase-1" evidence="1">
    <location>
        <begin position="78"/>
        <end position="317"/>
    </location>
</feature>
<sequence>MKSKKIFLYTLGLVFSCQSIQDRPDTYLQTTYWHRYQRFLPEDLRFQHESLPQEEMISIQGYQIHLDRYPKPAAPCKILLIHGGGGNGRLLGAVALGLRSINCEIISPDLPGFGLSKIPKSKSYVKYEEWVKVLSELIERERNPNQKIFLFGLSIGGMLAYHTAASNLKVDGLIATTLVDPRQTKVRDAISSNLFLSRLGMPLNSGFAFFTNGIYLPIRWLSKMESITNDPDFSDVFAGDPYAGGSRVSLGFLKSFLTYQPELEPEEFHICPVLLAHPGIDPWTPLPLSQDFYDRLPGKKEFVELTGAGHFPYEEPGKTLLFAAAKRFIERRLNE</sequence>
<dbReference type="PANTHER" id="PTHR43798">
    <property type="entry name" value="MONOACYLGLYCEROL LIPASE"/>
    <property type="match status" value="1"/>
</dbReference>
<evidence type="ECO:0000259" key="1">
    <source>
        <dbReference type="Pfam" id="PF12697"/>
    </source>
</evidence>
<name>A0A2P2E1Z8_9LEPT</name>
<dbReference type="RefSeq" id="WP_108977082.1">
    <property type="nucleotide sequence ID" value="NZ_BFBB01000007.1"/>
</dbReference>
<dbReference type="SUPFAM" id="SSF53474">
    <property type="entry name" value="alpha/beta-Hydrolases"/>
    <property type="match status" value="1"/>
</dbReference>